<accession>A0ABS5PPZ1</accession>
<evidence type="ECO:0000256" key="5">
    <source>
        <dbReference type="ARBA" id="ARBA00049660"/>
    </source>
</evidence>
<feature type="transmembrane region" description="Helical" evidence="6">
    <location>
        <begin position="28"/>
        <end position="53"/>
    </location>
</feature>
<comment type="caution">
    <text evidence="7">The sequence shown here is derived from an EMBL/GenBank/DDBJ whole genome shotgun (WGS) entry which is preliminary data.</text>
</comment>
<evidence type="ECO:0000256" key="1">
    <source>
        <dbReference type="ARBA" id="ARBA00004141"/>
    </source>
</evidence>
<evidence type="ECO:0000256" key="2">
    <source>
        <dbReference type="ARBA" id="ARBA00022692"/>
    </source>
</evidence>
<organism evidence="7 8">
    <name type="scientific">Fusibacter paucivorans</name>
    <dbReference type="NCBI Taxonomy" id="76009"/>
    <lineage>
        <taxon>Bacteria</taxon>
        <taxon>Bacillati</taxon>
        <taxon>Bacillota</taxon>
        <taxon>Clostridia</taxon>
        <taxon>Eubacteriales</taxon>
        <taxon>Eubacteriales Family XII. Incertae Sedis</taxon>
        <taxon>Fusibacter</taxon>
    </lineage>
</organism>
<dbReference type="Pfam" id="PF01226">
    <property type="entry name" value="Form_Nir_trans"/>
    <property type="match status" value="1"/>
</dbReference>
<dbReference type="PANTHER" id="PTHR30520:SF6">
    <property type="entry name" value="FORMATE_NITRATE FAMILY TRANSPORTER (EUROFUNG)"/>
    <property type="match status" value="1"/>
</dbReference>
<gene>
    <name evidence="7" type="ORF">KHM83_09900</name>
</gene>
<protein>
    <submittedName>
        <fullName evidence="7">Formate/nitrite transporter family protein</fullName>
    </submittedName>
</protein>
<proteinExistence type="inferred from homology"/>
<sequence>MNLFTPAEFIESYSAAGEKKANQAFLKLFLLGIFAGGFIALGGAASSTAAFGYDNIALVRMISGLIFPIGLIMVILTGSELFTGNCLITISVLSKRTTWLKMGRNLVIVYAGNFVGSILVAAGCAYFGQLNYAGGALAVYTVKIASAKCALPFANAFVSGIFCNILVCAAVMLSLSAKDIMGRIAGAYVPIVFFVICGFEHCIANMYYITAGLFAMNVPKYAAFVANAGIDVSHLTWGTMFSANLLPVTLGNIVGGVFFAAAMWWSHRKVA</sequence>
<feature type="transmembrane region" description="Helical" evidence="6">
    <location>
        <begin position="65"/>
        <end position="93"/>
    </location>
</feature>
<reference evidence="7 8" key="1">
    <citation type="submission" date="2021-05" db="EMBL/GenBank/DDBJ databases">
        <title>Fusibacter ferrireducens sp. nov., an anaerobic, sulfur- and Fe-reducing bacterium isolated from the mangrove sediment.</title>
        <authorList>
            <person name="Qiu D."/>
        </authorList>
    </citation>
    <scope>NUCLEOTIDE SEQUENCE [LARGE SCALE GENOMIC DNA]</scope>
    <source>
        <strain evidence="7 8">DSM 12116</strain>
    </source>
</reference>
<dbReference type="Gene3D" id="1.20.1080.10">
    <property type="entry name" value="Glycerol uptake facilitator protein"/>
    <property type="match status" value="1"/>
</dbReference>
<feature type="transmembrane region" description="Helical" evidence="6">
    <location>
        <begin position="153"/>
        <end position="175"/>
    </location>
</feature>
<keyword evidence="8" id="KW-1185">Reference proteome</keyword>
<keyword evidence="2 6" id="KW-0812">Transmembrane</keyword>
<evidence type="ECO:0000256" key="6">
    <source>
        <dbReference type="SAM" id="Phobius"/>
    </source>
</evidence>
<feature type="transmembrane region" description="Helical" evidence="6">
    <location>
        <begin position="187"/>
        <end position="209"/>
    </location>
</feature>
<name>A0ABS5PPZ1_9FIRM</name>
<comment type="subcellular location">
    <subcellularLocation>
        <location evidence="1">Membrane</location>
        <topology evidence="1">Multi-pass membrane protein</topology>
    </subcellularLocation>
</comment>
<dbReference type="RefSeq" id="WP_213236853.1">
    <property type="nucleotide sequence ID" value="NZ_JAHBCL010000015.1"/>
</dbReference>
<dbReference type="PANTHER" id="PTHR30520">
    <property type="entry name" value="FORMATE TRANSPORTER-RELATED"/>
    <property type="match status" value="1"/>
</dbReference>
<feature type="transmembrane region" description="Helical" evidence="6">
    <location>
        <begin position="245"/>
        <end position="265"/>
    </location>
</feature>
<dbReference type="InterPro" id="IPR000292">
    <property type="entry name" value="For/NO2_transpt"/>
</dbReference>
<evidence type="ECO:0000256" key="4">
    <source>
        <dbReference type="ARBA" id="ARBA00023136"/>
    </source>
</evidence>
<comment type="similarity">
    <text evidence="5">Belongs to the FNT transporter (TC 1.A.16) family.</text>
</comment>
<dbReference type="PROSITE" id="PS01005">
    <property type="entry name" value="FORMATE_NITRITE_TP_1"/>
    <property type="match status" value="1"/>
</dbReference>
<keyword evidence="4 6" id="KW-0472">Membrane</keyword>
<evidence type="ECO:0000313" key="8">
    <source>
        <dbReference type="Proteomes" id="UP000746471"/>
    </source>
</evidence>
<evidence type="ECO:0000313" key="7">
    <source>
        <dbReference type="EMBL" id="MBS7526992.1"/>
    </source>
</evidence>
<dbReference type="InterPro" id="IPR023271">
    <property type="entry name" value="Aquaporin-like"/>
</dbReference>
<dbReference type="Proteomes" id="UP000746471">
    <property type="component" value="Unassembled WGS sequence"/>
</dbReference>
<feature type="transmembrane region" description="Helical" evidence="6">
    <location>
        <begin position="105"/>
        <end position="128"/>
    </location>
</feature>
<evidence type="ECO:0000256" key="3">
    <source>
        <dbReference type="ARBA" id="ARBA00022989"/>
    </source>
</evidence>
<keyword evidence="3 6" id="KW-1133">Transmembrane helix</keyword>
<dbReference type="EMBL" id="JAHBCL010000015">
    <property type="protein sequence ID" value="MBS7526992.1"/>
    <property type="molecule type" value="Genomic_DNA"/>
</dbReference>
<dbReference type="InterPro" id="IPR024002">
    <property type="entry name" value="For/NO2_transpt_CS"/>
</dbReference>